<keyword evidence="5" id="KW-1185">Reference proteome</keyword>
<dbReference type="EMBL" id="PXZH01000001">
    <property type="protein sequence ID" value="RST89861.1"/>
    <property type="molecule type" value="Genomic_DNA"/>
</dbReference>
<evidence type="ECO:0000313" key="4">
    <source>
        <dbReference type="EMBL" id="RST89861.1"/>
    </source>
</evidence>
<sequence length="387" mass="42762">MYGRKIGWLFVLIGLGSLCPTQASGEELAGLKAQAHVQNIGWMPPVQTEPIQIGTTGLGRQLEGVIIQVPDASRKEELTYQVHVANIGWMSPVQAGQLAGTVGKNLRIEGIRIDTTGQLAEDYQLTYQAHVQNIGWMPVKQAGQLAGTTGKGLRMEALRLQLEPVEKPTHLPVIELAPVTLEEGETFDPQAAFVSGTDEQGAPLSVDLLQIDASQVIPQVPGTYPLLFSYQEVLAKTYVTVLPHLFQISQIQQDLLALVNDYREQAEESPVAFRPSLEEGANLRSQEIASFYSHTRPNGLGFQTAFNQLQGEEILGENLAIIHYEPNMTDQQIAEKFFSVWQASPSHRDNMLASDYKAFSCYVTAGFYNQRQVLYGVQWFSSISTDE</sequence>
<evidence type="ECO:0008006" key="6">
    <source>
        <dbReference type="Google" id="ProtNLM"/>
    </source>
</evidence>
<dbReference type="InterPro" id="IPR014044">
    <property type="entry name" value="CAP_dom"/>
</dbReference>
<dbReference type="InterPro" id="IPR035940">
    <property type="entry name" value="CAP_sf"/>
</dbReference>
<dbReference type="InterPro" id="IPR022038">
    <property type="entry name" value="Ig-like_bact"/>
</dbReference>
<name>A0A429Z846_9ENTE</name>
<protein>
    <recommendedName>
        <fullName evidence="6">SCP domain-containing protein</fullName>
    </recommendedName>
</protein>
<dbReference type="AlphaFoldDB" id="A0A429Z846"/>
<evidence type="ECO:0000313" key="5">
    <source>
        <dbReference type="Proteomes" id="UP000277864"/>
    </source>
</evidence>
<dbReference type="CDD" id="cd05379">
    <property type="entry name" value="CAP_bacterial"/>
    <property type="match status" value="1"/>
</dbReference>
<evidence type="ECO:0000259" key="3">
    <source>
        <dbReference type="Pfam" id="PF07523"/>
    </source>
</evidence>
<keyword evidence="1" id="KW-0732">Signal</keyword>
<dbReference type="Gene3D" id="3.40.33.10">
    <property type="entry name" value="CAP"/>
    <property type="match status" value="1"/>
</dbReference>
<dbReference type="SUPFAM" id="SSF55797">
    <property type="entry name" value="PR-1-like"/>
    <property type="match status" value="1"/>
</dbReference>
<dbReference type="Proteomes" id="UP000277864">
    <property type="component" value="Unassembled WGS sequence"/>
</dbReference>
<accession>A0A429Z846</accession>
<evidence type="ECO:0000259" key="2">
    <source>
        <dbReference type="Pfam" id="PF00188"/>
    </source>
</evidence>
<feature type="domain" description="SCP" evidence="2">
    <location>
        <begin position="256"/>
        <end position="365"/>
    </location>
</feature>
<dbReference type="PANTHER" id="PTHR31157">
    <property type="entry name" value="SCP DOMAIN-CONTAINING PROTEIN"/>
    <property type="match status" value="1"/>
</dbReference>
<dbReference type="Pfam" id="PF00188">
    <property type="entry name" value="CAP"/>
    <property type="match status" value="1"/>
</dbReference>
<feature type="chain" id="PRO_5039641893" description="SCP domain-containing protein" evidence="1">
    <location>
        <begin position="24"/>
        <end position="387"/>
    </location>
</feature>
<dbReference type="Pfam" id="PF07538">
    <property type="entry name" value="ChW"/>
    <property type="match status" value="3"/>
</dbReference>
<reference evidence="4 5" key="1">
    <citation type="submission" date="2018-03" db="EMBL/GenBank/DDBJ databases">
        <authorList>
            <person name="Gulvik C.A."/>
        </authorList>
    </citation>
    <scope>NUCLEOTIDE SEQUENCE [LARGE SCALE GENOMIC DNA]</scope>
    <source>
        <strain evidence="4 5">JCM 31581</strain>
    </source>
</reference>
<dbReference type="SMART" id="SM00728">
    <property type="entry name" value="ChW"/>
    <property type="match status" value="3"/>
</dbReference>
<evidence type="ECO:0000256" key="1">
    <source>
        <dbReference type="SAM" id="SignalP"/>
    </source>
</evidence>
<dbReference type="InterPro" id="IPR006637">
    <property type="entry name" value="ChW"/>
</dbReference>
<dbReference type="PANTHER" id="PTHR31157:SF1">
    <property type="entry name" value="SCP DOMAIN-CONTAINING PROTEIN"/>
    <property type="match status" value="1"/>
</dbReference>
<organism evidence="4 5">
    <name type="scientific">Vagococcus humatus</name>
    <dbReference type="NCBI Taxonomy" id="1889241"/>
    <lineage>
        <taxon>Bacteria</taxon>
        <taxon>Bacillati</taxon>
        <taxon>Bacillota</taxon>
        <taxon>Bacilli</taxon>
        <taxon>Lactobacillales</taxon>
        <taxon>Enterococcaceae</taxon>
        <taxon>Vagococcus</taxon>
    </lineage>
</organism>
<proteinExistence type="predicted"/>
<dbReference type="Pfam" id="PF07523">
    <property type="entry name" value="Big_3"/>
    <property type="match status" value="1"/>
</dbReference>
<dbReference type="OrthoDB" id="2173042at2"/>
<feature type="domain" description="Ig-like" evidence="3">
    <location>
        <begin position="183"/>
        <end position="241"/>
    </location>
</feature>
<comment type="caution">
    <text evidence="4">The sequence shown here is derived from an EMBL/GenBank/DDBJ whole genome shotgun (WGS) entry which is preliminary data.</text>
</comment>
<feature type="signal peptide" evidence="1">
    <location>
        <begin position="1"/>
        <end position="23"/>
    </location>
</feature>
<gene>
    <name evidence="4" type="ORF">C7P63_01925</name>
</gene>
<dbReference type="RefSeq" id="WP_125942473.1">
    <property type="nucleotide sequence ID" value="NZ_PXZH01000001.1"/>
</dbReference>